<dbReference type="InterPro" id="IPR029787">
    <property type="entry name" value="Nucleotide_cyclase"/>
</dbReference>
<protein>
    <submittedName>
        <fullName evidence="2">Adenylate/guanylate cyclase domain-containing protein</fullName>
    </submittedName>
</protein>
<name>A0ABT2LF67_9RALS</name>
<reference evidence="2 3" key="1">
    <citation type="journal article" date="2023" name="Front. Microbiol.">
        <title>Ralstonia chuxiongensis sp. nov., Ralstonia mojiangensis sp. nov., and Ralstonia soli sp. nov., isolated from tobacco fields, are three novel species in the family Burkholderiaceae.</title>
        <authorList>
            <person name="Lu C.H."/>
            <person name="Zhang Y.Y."/>
            <person name="Jiang N."/>
            <person name="Chen W."/>
            <person name="Shao X."/>
            <person name="Zhao Z.M."/>
            <person name="Lu W.L."/>
            <person name="Hu X."/>
            <person name="Xi Y.X."/>
            <person name="Zou S.Y."/>
            <person name="Wei Q.J."/>
            <person name="Lin Z.L."/>
            <person name="Gong L."/>
            <person name="Gai X.T."/>
            <person name="Zhang L.Q."/>
            <person name="Li J.Y."/>
            <person name="Jin Y."/>
            <person name="Xia Z.Y."/>
        </authorList>
    </citation>
    <scope>NUCLEOTIDE SEQUENCE [LARGE SCALE GENOMIC DNA]</scope>
    <source>
        <strain evidence="2 3">22TCJT01-1</strain>
    </source>
</reference>
<sequence length="229" mass="25561">MYEQLLSETAQIFKAKWDVTDARTVPDAEAVGLGNFAKKVNATVLYADLADSTGLVDGHKDWFAAEIYKAYLNLACKIIRAEGGEITAFDGDRVMAVFIGESKNSDAARAALKIHYAAEEILNTELKTRYPSSGYKVQQAVGIDTGDLFVAKTGIRGSNDLVWVGRAANYAAKLCALRDGYDTYITEDVYKKLNEKSKFGGNGKDNMWEKHMWDEMGIVVYRSTWWWKP</sequence>
<evidence type="ECO:0000313" key="3">
    <source>
        <dbReference type="Proteomes" id="UP001164420"/>
    </source>
</evidence>
<comment type="caution">
    <text evidence="2">The sequence shown here is derived from an EMBL/GenBank/DDBJ whole genome shotgun (WGS) entry which is preliminary data.</text>
</comment>
<gene>
    <name evidence="2" type="ORF">N5J06_19955</name>
</gene>
<feature type="domain" description="Guanylate cyclase" evidence="1">
    <location>
        <begin position="43"/>
        <end position="175"/>
    </location>
</feature>
<keyword evidence="3" id="KW-1185">Reference proteome</keyword>
<dbReference type="SUPFAM" id="SSF55073">
    <property type="entry name" value="Nucleotide cyclase"/>
    <property type="match status" value="1"/>
</dbReference>
<dbReference type="RefSeq" id="WP_260785001.1">
    <property type="nucleotide sequence ID" value="NZ_JAOCQI010000003.1"/>
</dbReference>
<dbReference type="EMBL" id="JAOCQI010000003">
    <property type="protein sequence ID" value="MCT7313254.1"/>
    <property type="molecule type" value="Genomic_DNA"/>
</dbReference>
<evidence type="ECO:0000259" key="1">
    <source>
        <dbReference type="PROSITE" id="PS50125"/>
    </source>
</evidence>
<organism evidence="2 3">
    <name type="scientific">Ralstonia mojiangensis</name>
    <dbReference type="NCBI Taxonomy" id="2953895"/>
    <lineage>
        <taxon>Bacteria</taxon>
        <taxon>Pseudomonadati</taxon>
        <taxon>Pseudomonadota</taxon>
        <taxon>Betaproteobacteria</taxon>
        <taxon>Burkholderiales</taxon>
        <taxon>Burkholderiaceae</taxon>
        <taxon>Ralstonia</taxon>
    </lineage>
</organism>
<dbReference type="Proteomes" id="UP001164420">
    <property type="component" value="Unassembled WGS sequence"/>
</dbReference>
<dbReference type="CDD" id="cd07302">
    <property type="entry name" value="CHD"/>
    <property type="match status" value="1"/>
</dbReference>
<evidence type="ECO:0000313" key="2">
    <source>
        <dbReference type="EMBL" id="MCT7313254.1"/>
    </source>
</evidence>
<dbReference type="Gene3D" id="3.30.70.1230">
    <property type="entry name" value="Nucleotide cyclase"/>
    <property type="match status" value="1"/>
</dbReference>
<dbReference type="InterPro" id="IPR001054">
    <property type="entry name" value="A/G_cyclase"/>
</dbReference>
<dbReference type="PROSITE" id="PS50125">
    <property type="entry name" value="GUANYLATE_CYCLASE_2"/>
    <property type="match status" value="1"/>
</dbReference>
<proteinExistence type="predicted"/>
<accession>A0ABT2LF67</accession>